<dbReference type="SUPFAM" id="SSF56436">
    <property type="entry name" value="C-type lectin-like"/>
    <property type="match status" value="2"/>
</dbReference>
<gene>
    <name evidence="1" type="ORF">CTOB1V02_LOCUS11484</name>
</gene>
<dbReference type="AlphaFoldDB" id="A0A7R8ZRG7"/>
<protein>
    <submittedName>
        <fullName evidence="1">Uncharacterized protein</fullName>
    </submittedName>
</protein>
<accession>A0A7R8ZRG7</accession>
<sequence>MKQGLDVTGICHLQDQVHVDSVERRRKEARTTEFFIQVKISVKVSIQAKISVKVSIQAKISVKVSIQAKISVKVSIQAKISGNNKEKVNTAAAKKVYEGQCDFPFLAVDGGFCYFMSKSLLAMTWEEAQTMCGWMHPQGHLAEFNTSEELVQATLFLLDNDPSCNSWSAREYDPSCNSWSAHEWADMEATSDVPVLCEVPANPPAEVLVCPSDFTLVGSRCYHIGQEGRTFDQSLEYCAVAAPSENDPKLAEFETLDELQTCITEYLLTDPRLDSYLDEDVRAGAHRVARLPLESTLIPCGHPVGPKTVPLFVSYGYG</sequence>
<reference evidence="1" key="1">
    <citation type="submission" date="2020-11" db="EMBL/GenBank/DDBJ databases">
        <authorList>
            <person name="Tran Van P."/>
        </authorList>
    </citation>
    <scope>NUCLEOTIDE SEQUENCE</scope>
</reference>
<organism evidence="1">
    <name type="scientific">Cyprideis torosa</name>
    <dbReference type="NCBI Taxonomy" id="163714"/>
    <lineage>
        <taxon>Eukaryota</taxon>
        <taxon>Metazoa</taxon>
        <taxon>Ecdysozoa</taxon>
        <taxon>Arthropoda</taxon>
        <taxon>Crustacea</taxon>
        <taxon>Oligostraca</taxon>
        <taxon>Ostracoda</taxon>
        <taxon>Podocopa</taxon>
        <taxon>Podocopida</taxon>
        <taxon>Cytherocopina</taxon>
        <taxon>Cytheroidea</taxon>
        <taxon>Cytherideidae</taxon>
        <taxon>Cyprideis</taxon>
    </lineage>
</organism>
<dbReference type="EMBL" id="OB666727">
    <property type="protein sequence ID" value="CAD7233663.1"/>
    <property type="molecule type" value="Genomic_DNA"/>
</dbReference>
<dbReference type="Gene3D" id="3.10.100.10">
    <property type="entry name" value="Mannose-Binding Protein A, subunit A"/>
    <property type="match status" value="1"/>
</dbReference>
<dbReference type="InterPro" id="IPR016187">
    <property type="entry name" value="CTDL_fold"/>
</dbReference>
<dbReference type="CDD" id="cd00037">
    <property type="entry name" value="CLECT"/>
    <property type="match status" value="1"/>
</dbReference>
<proteinExistence type="predicted"/>
<feature type="non-terminal residue" evidence="1">
    <location>
        <position position="1"/>
    </location>
</feature>
<name>A0A7R8ZRG7_9CRUS</name>
<evidence type="ECO:0000313" key="1">
    <source>
        <dbReference type="EMBL" id="CAD7233663.1"/>
    </source>
</evidence>
<dbReference type="InterPro" id="IPR016186">
    <property type="entry name" value="C-type_lectin-like/link_sf"/>
</dbReference>